<protein>
    <submittedName>
        <fullName evidence="7">NACHT, LRR and PYD domains-containing protein 14-like</fullName>
    </submittedName>
</protein>
<dbReference type="AlphaFoldDB" id="A0A9W2Y228"/>
<dbReference type="Pfam" id="PF17779">
    <property type="entry name" value="WHD_NOD2"/>
    <property type="match status" value="1"/>
</dbReference>
<dbReference type="InterPro" id="IPR051261">
    <property type="entry name" value="NLR"/>
</dbReference>
<dbReference type="OrthoDB" id="120976at2759"/>
<evidence type="ECO:0000256" key="1">
    <source>
        <dbReference type="ARBA" id="ARBA00022614"/>
    </source>
</evidence>
<dbReference type="Proteomes" id="UP000515150">
    <property type="component" value="Chromosome 9"/>
</dbReference>
<keyword evidence="2" id="KW-0677">Repeat</keyword>
<gene>
    <name evidence="7" type="primary">LOC129604632</name>
</gene>
<dbReference type="Pfam" id="PF00560">
    <property type="entry name" value="LRR_1"/>
    <property type="match status" value="2"/>
</dbReference>
<accession>A0A9W2Y228</accession>
<sequence length="466" mass="51799">MDQTKEKYEPEQSNSYIKSLAKLAFKELLKGNLIFYEEDLKESGINIKTHYEVVASALKSSPSHLTHLDLSWNIVQDSGKVLFAGLESPNCRLETLRLSACGLTETHYEVVASALKSSPSHLTHLDLSWNIVQDSGKVLFAGLESPNCRLETLRLKCGQSGTVQSQALVKIMVQKVIGDRTQEQARLNFCMLSKSTDSLVSALKSYPSHLKELDLSLNSLQDSGVTHLCGFLESRHCRLETLRLSCCRLSKISCDSLVSALKSNPSHLTELDLSKNDLQDSGVKQLWGFLESHHGRMKTLNLSECSLTEFSCDSLVSSLKSNPSHLTQLDLSDNNLQDSGVKHLCHFLENRHCRLKTLRLRGCRLSGISCDSLVSALKSNPSHLTELDLSKNDLQDKGVKHLCGFLESGHCRLENLRLSHCSLSGFSCDSLVSALKSNPSHLTQLDLDFNNRQNSFIRVNTANCRL</sequence>
<dbReference type="PROSITE" id="PS51450">
    <property type="entry name" value="LRR"/>
    <property type="match status" value="1"/>
</dbReference>
<keyword evidence="1" id="KW-0433">Leucine-rich repeat</keyword>
<dbReference type="InterPro" id="IPR041075">
    <property type="entry name" value="NOD1/2_WH"/>
</dbReference>
<reference evidence="7" key="1">
    <citation type="submission" date="2025-08" db="UniProtKB">
        <authorList>
            <consortium name="RefSeq"/>
        </authorList>
    </citation>
    <scope>IDENTIFICATION</scope>
</reference>
<evidence type="ECO:0000256" key="4">
    <source>
        <dbReference type="ARBA" id="ARBA00022840"/>
    </source>
</evidence>
<evidence type="ECO:0000256" key="2">
    <source>
        <dbReference type="ARBA" id="ARBA00022737"/>
    </source>
</evidence>
<dbReference type="PANTHER" id="PTHR24106">
    <property type="entry name" value="NACHT, LRR AND CARD DOMAINS-CONTAINING"/>
    <property type="match status" value="1"/>
</dbReference>
<proteinExistence type="predicted"/>
<keyword evidence="4" id="KW-0067">ATP-binding</keyword>
<evidence type="ECO:0000256" key="3">
    <source>
        <dbReference type="ARBA" id="ARBA00022741"/>
    </source>
</evidence>
<evidence type="ECO:0000313" key="7">
    <source>
        <dbReference type="RefSeq" id="XP_055367915.1"/>
    </source>
</evidence>
<dbReference type="RefSeq" id="XP_055367915.1">
    <property type="nucleotide sequence ID" value="XM_055511940.1"/>
</dbReference>
<dbReference type="Gene3D" id="3.80.10.10">
    <property type="entry name" value="Ribonuclease Inhibitor"/>
    <property type="match status" value="3"/>
</dbReference>
<feature type="domain" description="NOD1/2 winged helix" evidence="5">
    <location>
        <begin position="16"/>
        <end position="46"/>
    </location>
</feature>
<keyword evidence="3" id="KW-0547">Nucleotide-binding</keyword>
<dbReference type="Pfam" id="PF13516">
    <property type="entry name" value="LRR_6"/>
    <property type="match status" value="6"/>
</dbReference>
<dbReference type="InterPro" id="IPR032675">
    <property type="entry name" value="LRR_dom_sf"/>
</dbReference>
<organism evidence="6 7">
    <name type="scientific">Betta splendens</name>
    <name type="common">Siamese fighting fish</name>
    <dbReference type="NCBI Taxonomy" id="158456"/>
    <lineage>
        <taxon>Eukaryota</taxon>
        <taxon>Metazoa</taxon>
        <taxon>Chordata</taxon>
        <taxon>Craniata</taxon>
        <taxon>Vertebrata</taxon>
        <taxon>Euteleostomi</taxon>
        <taxon>Actinopterygii</taxon>
        <taxon>Neopterygii</taxon>
        <taxon>Teleostei</taxon>
        <taxon>Neoteleostei</taxon>
        <taxon>Acanthomorphata</taxon>
        <taxon>Anabantaria</taxon>
        <taxon>Anabantiformes</taxon>
        <taxon>Anabantoidei</taxon>
        <taxon>Osphronemidae</taxon>
        <taxon>Betta</taxon>
    </lineage>
</organism>
<dbReference type="SMART" id="SM00368">
    <property type="entry name" value="LRR_RI"/>
    <property type="match status" value="11"/>
</dbReference>
<evidence type="ECO:0000313" key="6">
    <source>
        <dbReference type="Proteomes" id="UP000515150"/>
    </source>
</evidence>
<name>A0A9W2Y228_BETSP</name>
<dbReference type="KEGG" id="bspl:129604632"/>
<evidence type="ECO:0000259" key="5">
    <source>
        <dbReference type="Pfam" id="PF17779"/>
    </source>
</evidence>
<dbReference type="GO" id="GO:0005524">
    <property type="term" value="F:ATP binding"/>
    <property type="evidence" value="ECO:0007669"/>
    <property type="project" value="UniProtKB-KW"/>
</dbReference>
<dbReference type="GeneID" id="129604632"/>
<keyword evidence="6" id="KW-1185">Reference proteome</keyword>
<dbReference type="InterPro" id="IPR001611">
    <property type="entry name" value="Leu-rich_rpt"/>
</dbReference>
<dbReference type="SUPFAM" id="SSF52047">
    <property type="entry name" value="RNI-like"/>
    <property type="match status" value="1"/>
</dbReference>